<gene>
    <name evidence="3" type="ORF">SAMN04488135_104155</name>
</gene>
<name>A0A1M5UY32_9BURK</name>
<dbReference type="InterPro" id="IPR042100">
    <property type="entry name" value="Bug_dom1"/>
</dbReference>
<dbReference type="Proteomes" id="UP000184226">
    <property type="component" value="Unassembled WGS sequence"/>
</dbReference>
<evidence type="ECO:0000256" key="1">
    <source>
        <dbReference type="ARBA" id="ARBA00006987"/>
    </source>
</evidence>
<evidence type="ECO:0000313" key="3">
    <source>
        <dbReference type="EMBL" id="SHH67794.1"/>
    </source>
</evidence>
<dbReference type="PANTHER" id="PTHR42928">
    <property type="entry name" value="TRICARBOXYLATE-BINDING PROTEIN"/>
    <property type="match status" value="1"/>
</dbReference>
<dbReference type="PROSITE" id="PS51257">
    <property type="entry name" value="PROKAR_LIPOPROTEIN"/>
    <property type="match status" value="1"/>
</dbReference>
<comment type="similarity">
    <text evidence="1">Belongs to the UPF0065 (bug) family.</text>
</comment>
<reference evidence="3 4" key="1">
    <citation type="submission" date="2016-11" db="EMBL/GenBank/DDBJ databases">
        <authorList>
            <person name="Jaros S."/>
            <person name="Januszkiewicz K."/>
            <person name="Wedrychowicz H."/>
        </authorList>
    </citation>
    <scope>NUCLEOTIDE SEQUENCE [LARGE SCALE GENOMIC DNA]</scope>
    <source>
        <strain evidence="3 4">CGMCC 1.10190</strain>
    </source>
</reference>
<dbReference type="Gene3D" id="3.40.190.150">
    <property type="entry name" value="Bordetella uptake gene, domain 1"/>
    <property type="match status" value="1"/>
</dbReference>
<accession>A0A1M5UY32</accession>
<evidence type="ECO:0000256" key="2">
    <source>
        <dbReference type="SAM" id="SignalP"/>
    </source>
</evidence>
<dbReference type="STRING" id="658167.SAMN04488135_104155"/>
<sequence>MKTHNAVLSALLSACVLTFAALPAQAAYPERPIRLIVPYTPGGVTDALARAVAQALSERVDQPVIVANHPGGGANIGANMVAKAPPDGYTLLMGSAATHAINASLYKKMPFDHVKDFAPISLVAEVQNILVVNPSLPVKSVSELIAYAKERPGDLNFGSSGKGGTIHLSAELFKSMAGVNMVHIPYKGSSPAVVDLMSGQTQVMFDSSVAPYVKAGKLRALATTGTKRSSVLPDLPTMAQAGLPGYEATAWFGILAPAGTPRPIIDKLNTELVALLHDPKMRKWMLDQGADAIGDSPEEFAEYIRKETDKWARVIKEAGITPE</sequence>
<keyword evidence="4" id="KW-1185">Reference proteome</keyword>
<dbReference type="OrthoDB" id="8678477at2"/>
<dbReference type="PANTHER" id="PTHR42928:SF5">
    <property type="entry name" value="BLR1237 PROTEIN"/>
    <property type="match status" value="1"/>
</dbReference>
<dbReference type="PIRSF" id="PIRSF017082">
    <property type="entry name" value="YflP"/>
    <property type="match status" value="1"/>
</dbReference>
<protein>
    <submittedName>
        <fullName evidence="3">Tripartite-type tricarboxylate transporter, receptor component TctC</fullName>
    </submittedName>
</protein>
<dbReference type="RefSeq" id="WP_073102835.1">
    <property type="nucleotide sequence ID" value="NZ_FQXE01000004.1"/>
</dbReference>
<dbReference type="EMBL" id="FQXE01000004">
    <property type="protein sequence ID" value="SHH67794.1"/>
    <property type="molecule type" value="Genomic_DNA"/>
</dbReference>
<feature type="signal peptide" evidence="2">
    <location>
        <begin position="1"/>
        <end position="26"/>
    </location>
</feature>
<keyword evidence="2" id="KW-0732">Signal</keyword>
<organism evidence="3 4">
    <name type="scientific">Pollutimonas bauzanensis</name>
    <dbReference type="NCBI Taxonomy" id="658167"/>
    <lineage>
        <taxon>Bacteria</taxon>
        <taxon>Pseudomonadati</taxon>
        <taxon>Pseudomonadota</taxon>
        <taxon>Betaproteobacteria</taxon>
        <taxon>Burkholderiales</taxon>
        <taxon>Alcaligenaceae</taxon>
        <taxon>Pollutimonas</taxon>
    </lineage>
</organism>
<keyword evidence="3" id="KW-0675">Receptor</keyword>
<dbReference type="Gene3D" id="3.40.190.10">
    <property type="entry name" value="Periplasmic binding protein-like II"/>
    <property type="match status" value="1"/>
</dbReference>
<dbReference type="CDD" id="cd13578">
    <property type="entry name" value="PBP2_Bug27"/>
    <property type="match status" value="1"/>
</dbReference>
<dbReference type="InterPro" id="IPR005064">
    <property type="entry name" value="BUG"/>
</dbReference>
<feature type="chain" id="PRO_5012974403" evidence="2">
    <location>
        <begin position="27"/>
        <end position="323"/>
    </location>
</feature>
<evidence type="ECO:0000313" key="4">
    <source>
        <dbReference type="Proteomes" id="UP000184226"/>
    </source>
</evidence>
<dbReference type="SUPFAM" id="SSF53850">
    <property type="entry name" value="Periplasmic binding protein-like II"/>
    <property type="match status" value="1"/>
</dbReference>
<proteinExistence type="inferred from homology"/>
<dbReference type="AlphaFoldDB" id="A0A1M5UY32"/>
<dbReference type="Pfam" id="PF03401">
    <property type="entry name" value="TctC"/>
    <property type="match status" value="1"/>
</dbReference>